<keyword evidence="5 7" id="KW-1133">Transmembrane helix</keyword>
<dbReference type="Proteomes" id="UP000826540">
    <property type="component" value="Chromosome"/>
</dbReference>
<evidence type="ECO:0000256" key="5">
    <source>
        <dbReference type="ARBA" id="ARBA00022989"/>
    </source>
</evidence>
<dbReference type="EMBL" id="CP080598">
    <property type="protein sequence ID" value="QYX34363.1"/>
    <property type="molecule type" value="Genomic_DNA"/>
</dbReference>
<comment type="similarity">
    <text evidence="2">Belongs to the CPA3 antiporters (TC 2.A.63) subunit B family.</text>
</comment>
<comment type="subcellular location">
    <subcellularLocation>
        <location evidence="1">Cell membrane</location>
        <topology evidence="1">Multi-pass membrane protein</topology>
    </subcellularLocation>
</comment>
<dbReference type="NCBIfam" id="NF009219">
    <property type="entry name" value="PRK12567.1-3"/>
    <property type="match status" value="1"/>
</dbReference>
<evidence type="ECO:0000313" key="9">
    <source>
        <dbReference type="EMBL" id="QYX34363.1"/>
    </source>
</evidence>
<protein>
    <submittedName>
        <fullName evidence="9">Na(+)/H(+) antiporter subunit B</fullName>
    </submittedName>
</protein>
<keyword evidence="6 7" id="KW-0472">Membrane</keyword>
<keyword evidence="10" id="KW-1185">Reference proteome</keyword>
<reference evidence="9 10" key="1">
    <citation type="journal article" date="2022" name="J. Am. Chem. Soc.">
        <title>Biosynthesis of Guanitoxin Enables Global Environmental Detection in Freshwater Cyanobacteria.</title>
        <authorList>
            <person name="Lima S.T."/>
            <person name="Fallon T.R."/>
            <person name="Cordoza J.L."/>
            <person name="Chekan J.R."/>
            <person name="Delbaje E."/>
            <person name="Hopiavuori A.R."/>
            <person name="Alvarenga D.O."/>
            <person name="Wood S.M."/>
            <person name="Luhavaya H."/>
            <person name="Baumgartner J.T."/>
            <person name="Dorr F.A."/>
            <person name="Etchegaray A."/>
            <person name="Pinto E."/>
            <person name="McKinnie S.M.K."/>
            <person name="Fiore M.F."/>
            <person name="Moore B.S."/>
        </authorList>
    </citation>
    <scope>NUCLEOTIDE SEQUENCE [LARGE SCALE GENOMIC DNA]</scope>
    <source>
        <strain evidence="9 10">ITEP-024</strain>
    </source>
</reference>
<sequence length="235" mass="25249">MKWVYILAGIALLVKMLFMSDAVSNLPEVLNGENDLSGIILLDKSITEKVVAESGVVNAVSGIIFRNRLYDTIFEVIVFTIAILGCNFLLANENPSCTIYQFKDRSSVILARLGATIAALVGIELAIRGHLSPGGGFAAGVAGGTAIGLIAITSSYQWMQEIYQRYHAAIWEKISVLVFIVLSVITLSGLELPHGELGTLFSGGILPILNIIVAVKVALGSWAVVLIFIRYRGLL</sequence>
<feature type="domain" description="Na+/H+ antiporter MnhB subunit-related protein" evidence="8">
    <location>
        <begin position="109"/>
        <end position="222"/>
    </location>
</feature>
<keyword evidence="3" id="KW-1003">Cell membrane</keyword>
<proteinExistence type="inferred from homology"/>
<gene>
    <name evidence="9" type="ORF">K2F26_23910</name>
</gene>
<evidence type="ECO:0000256" key="4">
    <source>
        <dbReference type="ARBA" id="ARBA00022692"/>
    </source>
</evidence>
<dbReference type="PANTHER" id="PTHR33932:SF4">
    <property type="entry name" value="NA(+)_H(+) ANTIPORTER SUBUNIT B"/>
    <property type="match status" value="1"/>
</dbReference>
<dbReference type="InterPro" id="IPR050622">
    <property type="entry name" value="CPA3_antiporter_subunitB"/>
</dbReference>
<dbReference type="RefSeq" id="WP_220612013.1">
    <property type="nucleotide sequence ID" value="NZ_CP080598.1"/>
</dbReference>
<dbReference type="PANTHER" id="PTHR33932">
    <property type="entry name" value="NA(+)/H(+) ANTIPORTER SUBUNIT B"/>
    <property type="match status" value="1"/>
</dbReference>
<evidence type="ECO:0000259" key="8">
    <source>
        <dbReference type="Pfam" id="PF04039"/>
    </source>
</evidence>
<evidence type="ECO:0000256" key="7">
    <source>
        <dbReference type="SAM" id="Phobius"/>
    </source>
</evidence>
<evidence type="ECO:0000256" key="1">
    <source>
        <dbReference type="ARBA" id="ARBA00004651"/>
    </source>
</evidence>
<evidence type="ECO:0000256" key="2">
    <source>
        <dbReference type="ARBA" id="ARBA00009425"/>
    </source>
</evidence>
<feature type="transmembrane region" description="Helical" evidence="7">
    <location>
        <begin position="208"/>
        <end position="229"/>
    </location>
</feature>
<evidence type="ECO:0000256" key="3">
    <source>
        <dbReference type="ARBA" id="ARBA00022475"/>
    </source>
</evidence>
<evidence type="ECO:0000313" key="10">
    <source>
        <dbReference type="Proteomes" id="UP000826540"/>
    </source>
</evidence>
<dbReference type="Pfam" id="PF04039">
    <property type="entry name" value="MnhB"/>
    <property type="match status" value="1"/>
</dbReference>
<keyword evidence="4 7" id="KW-0812">Transmembrane</keyword>
<organism evidence="9 10">
    <name type="scientific">Sphaerospermopsis torques-reginae ITEP-024</name>
    <dbReference type="NCBI Taxonomy" id="984208"/>
    <lineage>
        <taxon>Bacteria</taxon>
        <taxon>Bacillati</taxon>
        <taxon>Cyanobacteriota</taxon>
        <taxon>Cyanophyceae</taxon>
        <taxon>Nostocales</taxon>
        <taxon>Aphanizomenonaceae</taxon>
        <taxon>Sphaerospermopsis</taxon>
        <taxon>Sphaerospermopsis torques-reginae</taxon>
    </lineage>
</organism>
<feature type="transmembrane region" description="Helical" evidence="7">
    <location>
        <begin position="170"/>
        <end position="188"/>
    </location>
</feature>
<dbReference type="InterPro" id="IPR007182">
    <property type="entry name" value="MnhB"/>
</dbReference>
<feature type="transmembrane region" description="Helical" evidence="7">
    <location>
        <begin position="72"/>
        <end position="90"/>
    </location>
</feature>
<accession>A0ABX8X6U2</accession>
<feature type="transmembrane region" description="Helical" evidence="7">
    <location>
        <begin position="110"/>
        <end position="131"/>
    </location>
</feature>
<feature type="transmembrane region" description="Helical" evidence="7">
    <location>
        <begin position="137"/>
        <end position="158"/>
    </location>
</feature>
<name>A0ABX8X6U2_9CYAN</name>
<evidence type="ECO:0000256" key="6">
    <source>
        <dbReference type="ARBA" id="ARBA00023136"/>
    </source>
</evidence>